<dbReference type="OrthoDB" id="9801609at2"/>
<dbReference type="Gene3D" id="3.40.50.2000">
    <property type="entry name" value="Glycogen Phosphorylase B"/>
    <property type="match status" value="1"/>
</dbReference>
<dbReference type="EMBL" id="CP029359">
    <property type="protein sequence ID" value="AWK90183.1"/>
    <property type="molecule type" value="Genomic_DNA"/>
</dbReference>
<keyword evidence="2" id="KW-1185">Reference proteome</keyword>
<gene>
    <name evidence="1" type="ORF">DEW08_29665</name>
</gene>
<protein>
    <submittedName>
        <fullName evidence="1">Uncharacterized protein</fullName>
    </submittedName>
</protein>
<evidence type="ECO:0000313" key="2">
    <source>
        <dbReference type="Proteomes" id="UP000245629"/>
    </source>
</evidence>
<evidence type="ECO:0000313" key="1">
    <source>
        <dbReference type="EMBL" id="AWK90183.1"/>
    </source>
</evidence>
<reference evidence="2" key="1">
    <citation type="submission" date="2018-05" db="EMBL/GenBank/DDBJ databases">
        <title>Azospirillum thermophila sp. nov., a novel isolated from hot spring.</title>
        <authorList>
            <person name="Zhao Z."/>
        </authorList>
    </citation>
    <scope>NUCLEOTIDE SEQUENCE [LARGE SCALE GENOMIC DNA]</scope>
    <source>
        <strain evidence="2">CFH 70021</strain>
        <plasmid evidence="2">unnamed4</plasmid>
    </source>
</reference>
<geneLocation type="plasmid" evidence="1 2">
    <name>unnamed4</name>
</geneLocation>
<organism evidence="1 2">
    <name type="scientific">Azospirillum thermophilum</name>
    <dbReference type="NCBI Taxonomy" id="2202148"/>
    <lineage>
        <taxon>Bacteria</taxon>
        <taxon>Pseudomonadati</taxon>
        <taxon>Pseudomonadota</taxon>
        <taxon>Alphaproteobacteria</taxon>
        <taxon>Rhodospirillales</taxon>
        <taxon>Azospirillaceae</taxon>
        <taxon>Azospirillum</taxon>
    </lineage>
</organism>
<dbReference type="KEGG" id="azz:DEW08_29665"/>
<keyword evidence="1" id="KW-0614">Plasmid</keyword>
<dbReference type="SUPFAM" id="SSF53756">
    <property type="entry name" value="UDP-Glycosyltransferase/glycogen phosphorylase"/>
    <property type="match status" value="1"/>
</dbReference>
<dbReference type="AlphaFoldDB" id="A0A2S2D092"/>
<name>A0A2S2D092_9PROT</name>
<dbReference type="RefSeq" id="WP_109334238.1">
    <property type="nucleotide sequence ID" value="NZ_CP029359.1"/>
</dbReference>
<dbReference type="Proteomes" id="UP000245629">
    <property type="component" value="Plasmid unnamed4"/>
</dbReference>
<sequence length="193" mass="21216">MTAVDIQAAADAYTLLVSDAGLRQRMGESGRGQAVAMFDWKVIIPRYQEVWRHLADIRRHAEERAPRRPGSIGGNPLRPDPLLMFRSYPTRTLAGNTRLARTDGATTAMLMETLSALHADPLNSPARDILSPAADLALAIEALVPPGRTVAETIALVPEDRRLLLVRSLVHLMKFGLIIMVHPQETTSHMSLV</sequence>
<accession>A0A2S2D092</accession>
<proteinExistence type="predicted"/>